<dbReference type="PROSITE" id="PS00761">
    <property type="entry name" value="SPASE_I_3"/>
    <property type="match status" value="1"/>
</dbReference>
<evidence type="ECO:0000256" key="11">
    <source>
        <dbReference type="ARBA" id="ARBA00023136"/>
    </source>
</evidence>
<dbReference type="PRINTS" id="PR00727">
    <property type="entry name" value="LEADERPTASE"/>
</dbReference>
<keyword evidence="9 13" id="KW-0378">Hydrolase</keyword>
<keyword evidence="8" id="KW-0812">Transmembrane</keyword>
<gene>
    <name evidence="16" type="ORF">EV690_2847</name>
</gene>
<dbReference type="GO" id="GO:0006465">
    <property type="term" value="P:signal peptide processing"/>
    <property type="evidence" value="ECO:0007669"/>
    <property type="project" value="InterPro"/>
</dbReference>
<dbReference type="SUPFAM" id="SSF51306">
    <property type="entry name" value="LexA/Signal peptidase"/>
    <property type="match status" value="1"/>
</dbReference>
<evidence type="ECO:0000313" key="17">
    <source>
        <dbReference type="Proteomes" id="UP000295565"/>
    </source>
</evidence>
<evidence type="ECO:0000256" key="13">
    <source>
        <dbReference type="RuleBase" id="RU003993"/>
    </source>
</evidence>
<dbReference type="PROSITE" id="PS00760">
    <property type="entry name" value="SPASE_I_2"/>
    <property type="match status" value="1"/>
</dbReference>
<dbReference type="InterPro" id="IPR000223">
    <property type="entry name" value="Pept_S26A_signal_pept_1"/>
</dbReference>
<comment type="subcellular location">
    <subcellularLocation>
        <location evidence="2">Cell membrane</location>
        <topology evidence="2">Multi-pass membrane protein</topology>
    </subcellularLocation>
    <subcellularLocation>
        <location evidence="14">Membrane</location>
        <topology evidence="14">Multi-pass membrane protein</topology>
    </subcellularLocation>
</comment>
<dbReference type="Gene3D" id="2.170.230.10">
    <property type="match status" value="1"/>
</dbReference>
<keyword evidence="7 13" id="KW-0645">Protease</keyword>
<evidence type="ECO:0000256" key="6">
    <source>
        <dbReference type="ARBA" id="ARBA00022475"/>
    </source>
</evidence>
<dbReference type="NCBIfam" id="TIGR02227">
    <property type="entry name" value="sigpep_I_bact"/>
    <property type="match status" value="1"/>
</dbReference>
<dbReference type="InterPro" id="IPR019758">
    <property type="entry name" value="Pept_S26A_signal_pept_1_CS"/>
</dbReference>
<evidence type="ECO:0000256" key="12">
    <source>
        <dbReference type="PIRSR" id="PIRSR600223-1"/>
    </source>
</evidence>
<evidence type="ECO:0000259" key="15">
    <source>
        <dbReference type="Pfam" id="PF10502"/>
    </source>
</evidence>
<feature type="domain" description="Peptidase S26" evidence="15">
    <location>
        <begin position="61"/>
        <end position="274"/>
    </location>
</feature>
<organism evidence="16 17">
    <name type="scientific">Celerinatantimonas diazotrophica</name>
    <dbReference type="NCBI Taxonomy" id="412034"/>
    <lineage>
        <taxon>Bacteria</taxon>
        <taxon>Pseudomonadati</taxon>
        <taxon>Pseudomonadota</taxon>
        <taxon>Gammaproteobacteria</taxon>
        <taxon>Celerinatantimonadaceae</taxon>
        <taxon>Celerinatantimonas</taxon>
    </lineage>
</organism>
<dbReference type="PROSITE" id="PS00501">
    <property type="entry name" value="SPASE_I_1"/>
    <property type="match status" value="1"/>
</dbReference>
<evidence type="ECO:0000256" key="5">
    <source>
        <dbReference type="ARBA" id="ARBA00019232"/>
    </source>
</evidence>
<dbReference type="Gene3D" id="2.10.109.10">
    <property type="entry name" value="Umud Fragment, subunit A"/>
    <property type="match status" value="1"/>
</dbReference>
<dbReference type="CDD" id="cd06530">
    <property type="entry name" value="S26_SPase_I"/>
    <property type="match status" value="1"/>
</dbReference>
<feature type="active site" evidence="12">
    <location>
        <position position="146"/>
    </location>
</feature>
<dbReference type="GO" id="GO:0004252">
    <property type="term" value="F:serine-type endopeptidase activity"/>
    <property type="evidence" value="ECO:0007669"/>
    <property type="project" value="InterPro"/>
</dbReference>
<dbReference type="EC" id="3.4.21.89" evidence="4 13"/>
<evidence type="ECO:0000256" key="8">
    <source>
        <dbReference type="ARBA" id="ARBA00022692"/>
    </source>
</evidence>
<dbReference type="Pfam" id="PF10502">
    <property type="entry name" value="Peptidase_S26"/>
    <property type="match status" value="1"/>
</dbReference>
<feature type="active site" evidence="12">
    <location>
        <position position="91"/>
    </location>
</feature>
<dbReference type="InterPro" id="IPR019766">
    <property type="entry name" value="Sign_pep_all-beta_subdom"/>
</dbReference>
<proteinExistence type="inferred from homology"/>
<comment type="catalytic activity">
    <reaction evidence="1 13">
        <text>Cleavage of hydrophobic, N-terminal signal or leader sequences from secreted and periplasmic proteins.</text>
        <dbReference type="EC" id="3.4.21.89"/>
    </reaction>
</comment>
<evidence type="ECO:0000256" key="14">
    <source>
        <dbReference type="RuleBase" id="RU362042"/>
    </source>
</evidence>
<evidence type="ECO:0000256" key="1">
    <source>
        <dbReference type="ARBA" id="ARBA00000677"/>
    </source>
</evidence>
<accession>A0A4R1J993</accession>
<keyword evidence="17" id="KW-1185">Reference proteome</keyword>
<sequence length="304" mass="34703">MAAYFSTVLVIVTLLTGIVWALDRWVFRKQRQAKLRIAQDSAQGELPEEVRDEILKEPGWIENCKSVFPVILVVLLLRSFLYEPFQIPSGSMKPTLLVGDFILVEKFAYGLKDPIFNDTLIPTGKPKRGDIVVFKYPRNTKLDYIKRVVGLPGDTVIYKDKQLTIIPKCNQDKCPAPIKVTRKLIAKGQFHELGYPLNTYREQLGKVSHLILINPYLRDNPSTYFQQSGTPSTEFIVPNGEYFVMGDNRDNSDDSRYWGFVPSHNLVGRAVAIWISFEFNHSANSWLPSWIPTGVRFNRIGAIH</sequence>
<dbReference type="OrthoDB" id="9815782at2"/>
<comment type="caution">
    <text evidence="16">The sequence shown here is derived from an EMBL/GenBank/DDBJ whole genome shotgun (WGS) entry which is preliminary data.</text>
</comment>
<dbReference type="PANTHER" id="PTHR43390">
    <property type="entry name" value="SIGNAL PEPTIDASE I"/>
    <property type="match status" value="1"/>
</dbReference>
<evidence type="ECO:0000256" key="9">
    <source>
        <dbReference type="ARBA" id="ARBA00022801"/>
    </source>
</evidence>
<dbReference type="Proteomes" id="UP000295565">
    <property type="component" value="Unassembled WGS sequence"/>
</dbReference>
<dbReference type="GO" id="GO:0009003">
    <property type="term" value="F:signal peptidase activity"/>
    <property type="evidence" value="ECO:0007669"/>
    <property type="project" value="UniProtKB-EC"/>
</dbReference>
<dbReference type="InterPro" id="IPR019756">
    <property type="entry name" value="Pept_S26A_signal_pept_1_Ser-AS"/>
</dbReference>
<dbReference type="InterPro" id="IPR036286">
    <property type="entry name" value="LexA/Signal_pep-like_sf"/>
</dbReference>
<evidence type="ECO:0000256" key="4">
    <source>
        <dbReference type="ARBA" id="ARBA00013208"/>
    </source>
</evidence>
<evidence type="ECO:0000256" key="10">
    <source>
        <dbReference type="ARBA" id="ARBA00022989"/>
    </source>
</evidence>
<keyword evidence="10" id="KW-1133">Transmembrane helix</keyword>
<keyword evidence="6" id="KW-1003">Cell membrane</keyword>
<evidence type="ECO:0000313" key="16">
    <source>
        <dbReference type="EMBL" id="TCK47148.1"/>
    </source>
</evidence>
<dbReference type="PANTHER" id="PTHR43390:SF1">
    <property type="entry name" value="CHLOROPLAST PROCESSING PEPTIDASE"/>
    <property type="match status" value="1"/>
</dbReference>
<evidence type="ECO:0000256" key="7">
    <source>
        <dbReference type="ARBA" id="ARBA00022670"/>
    </source>
</evidence>
<keyword evidence="11" id="KW-0472">Membrane</keyword>
<protein>
    <recommendedName>
        <fullName evidence="5 13">Signal peptidase I</fullName>
        <ecNumber evidence="4 13">3.4.21.89</ecNumber>
    </recommendedName>
</protein>
<comment type="similarity">
    <text evidence="3 14">Belongs to the peptidase S26 family.</text>
</comment>
<dbReference type="EMBL" id="SMGD01000015">
    <property type="protein sequence ID" value="TCK47148.1"/>
    <property type="molecule type" value="Genomic_DNA"/>
</dbReference>
<dbReference type="AlphaFoldDB" id="A0A4R1J993"/>
<dbReference type="InterPro" id="IPR019757">
    <property type="entry name" value="Pept_S26A_signal_pept_1_Lys-AS"/>
</dbReference>
<dbReference type="GO" id="GO:0005886">
    <property type="term" value="C:plasma membrane"/>
    <property type="evidence" value="ECO:0007669"/>
    <property type="project" value="UniProtKB-SubCell"/>
</dbReference>
<name>A0A4R1J993_9GAMM</name>
<evidence type="ECO:0000256" key="3">
    <source>
        <dbReference type="ARBA" id="ARBA00009370"/>
    </source>
</evidence>
<reference evidence="16 17" key="1">
    <citation type="submission" date="2019-03" db="EMBL/GenBank/DDBJ databases">
        <title>Genomic Encyclopedia of Type Strains, Phase IV (KMG-IV): sequencing the most valuable type-strain genomes for metagenomic binning, comparative biology and taxonomic classification.</title>
        <authorList>
            <person name="Goeker M."/>
        </authorList>
    </citation>
    <scope>NUCLEOTIDE SEQUENCE [LARGE SCALE GENOMIC DNA]</scope>
    <source>
        <strain evidence="16 17">DSM 18577</strain>
    </source>
</reference>
<dbReference type="RefSeq" id="WP_131913610.1">
    <property type="nucleotide sequence ID" value="NZ_OU594967.1"/>
</dbReference>
<dbReference type="InterPro" id="IPR019533">
    <property type="entry name" value="Peptidase_S26"/>
</dbReference>
<evidence type="ECO:0000256" key="2">
    <source>
        <dbReference type="ARBA" id="ARBA00004651"/>
    </source>
</evidence>